<name>A0AAJ2JDY7_STEMA</name>
<dbReference type="AlphaFoldDB" id="A0AAJ2JDY7"/>
<comment type="caution">
    <text evidence="1">The sequence shown here is derived from an EMBL/GenBank/DDBJ whole genome shotgun (WGS) entry which is preliminary data.</text>
</comment>
<proteinExistence type="predicted"/>
<organism evidence="1 2">
    <name type="scientific">Stenotrophomonas maltophilia</name>
    <name type="common">Pseudomonas maltophilia</name>
    <name type="synonym">Xanthomonas maltophilia</name>
    <dbReference type="NCBI Taxonomy" id="40324"/>
    <lineage>
        <taxon>Bacteria</taxon>
        <taxon>Pseudomonadati</taxon>
        <taxon>Pseudomonadota</taxon>
        <taxon>Gammaproteobacteria</taxon>
        <taxon>Lysobacterales</taxon>
        <taxon>Lysobacteraceae</taxon>
        <taxon>Stenotrophomonas</taxon>
        <taxon>Stenotrophomonas maltophilia group</taxon>
    </lineage>
</organism>
<dbReference type="EMBL" id="JAVSKO010000008">
    <property type="protein sequence ID" value="MDT3470058.1"/>
    <property type="molecule type" value="Genomic_DNA"/>
</dbReference>
<dbReference type="Pfam" id="PF13328">
    <property type="entry name" value="HD_4"/>
    <property type="match status" value="1"/>
</dbReference>
<dbReference type="Proteomes" id="UP001251948">
    <property type="component" value="Unassembled WGS sequence"/>
</dbReference>
<gene>
    <name evidence="1" type="ORF">ROV92_18900</name>
</gene>
<dbReference type="SUPFAM" id="SSF109604">
    <property type="entry name" value="HD-domain/PDEase-like"/>
    <property type="match status" value="1"/>
</dbReference>
<evidence type="ECO:0000313" key="2">
    <source>
        <dbReference type="Proteomes" id="UP001251948"/>
    </source>
</evidence>
<sequence length="224" mass="24135">MQQPTMDWVAQARALASQAHAGQQDKAGQPYIEHVARVAAAIHDDDMAKAAAWLHDVVEDCPQYAAQVQAFPAPIRDTVSLLSRHTAADADQYYARIRQHPPALKVKLADIADNAHPRRLLQLAPAVADRLRSKYAAALVALGGQRAATATPATATTRLLQLMDAARTLAALANEPEVTAGSGQDAPHPRQAALLAVCEVVRAEVEAQMTPETFVIWSDMYVQP</sequence>
<reference evidence="1" key="1">
    <citation type="submission" date="2023-07" db="EMBL/GenBank/DDBJ databases">
        <title>Comparative genomics of clinical Stenotrophomonas maltophilia isolates reveals regions of diversity which correlate with colonization and persistence in vivo.</title>
        <authorList>
            <person name="Mcdaniel M.S."/>
            <person name="Swords W.E."/>
            <person name="Sumpter N.A."/>
            <person name="Lindgren N.R."/>
            <person name="Billiot C.E."/>
        </authorList>
    </citation>
    <scope>NUCLEOTIDE SEQUENCE</scope>
    <source>
        <strain evidence="1">Ism4</strain>
    </source>
</reference>
<protein>
    <submittedName>
        <fullName evidence="1">HD domain-containing protein</fullName>
    </submittedName>
</protein>
<dbReference type="Gene3D" id="1.10.3210.10">
    <property type="entry name" value="Hypothetical protein af1432"/>
    <property type="match status" value="1"/>
</dbReference>
<evidence type="ECO:0000313" key="1">
    <source>
        <dbReference type="EMBL" id="MDT3470058.1"/>
    </source>
</evidence>
<accession>A0AAJ2JDY7</accession>
<dbReference type="RefSeq" id="WP_308308514.1">
    <property type="nucleotide sequence ID" value="NZ_JAVSKO010000008.1"/>
</dbReference>